<gene>
    <name evidence="1" type="ORF">JHL17_18070</name>
</gene>
<evidence type="ECO:0000313" key="1">
    <source>
        <dbReference type="EMBL" id="MBK1839320.1"/>
    </source>
</evidence>
<dbReference type="EMBL" id="JAENHM010000057">
    <property type="protein sequence ID" value="MBK1839320.1"/>
    <property type="molecule type" value="Genomic_DNA"/>
</dbReference>
<accession>A0ABS1F7D2</accession>
<organism evidence="1 2">
    <name type="scientific">Azospirillum endophyticum</name>
    <dbReference type="NCBI Taxonomy" id="2800326"/>
    <lineage>
        <taxon>Bacteria</taxon>
        <taxon>Pseudomonadati</taxon>
        <taxon>Pseudomonadota</taxon>
        <taxon>Alphaproteobacteria</taxon>
        <taxon>Rhodospirillales</taxon>
        <taxon>Azospirillaceae</taxon>
        <taxon>Azospirillum</taxon>
    </lineage>
</organism>
<evidence type="ECO:0008006" key="3">
    <source>
        <dbReference type="Google" id="ProtNLM"/>
    </source>
</evidence>
<name>A0ABS1F7D2_9PROT</name>
<reference evidence="2" key="1">
    <citation type="submission" date="2021-01" db="EMBL/GenBank/DDBJ databases">
        <title>Genome public.</title>
        <authorList>
            <person name="Liu C."/>
            <person name="Sun Q."/>
        </authorList>
    </citation>
    <scope>NUCLEOTIDE SEQUENCE [LARGE SCALE GENOMIC DNA]</scope>
    <source>
        <strain evidence="2">YIM B02556</strain>
    </source>
</reference>
<sequence length="156" mass="17860">MKHFKDVVTAFEVANTYIPHWSLTLDDSDSSERVQERDRLIAVNANAYLALLIGQLEVEINRLCQELIRERRASSSWEQRRAWDILDAADDRIRNIPFLNRVALLTDKGGTVYKRAKQLYETRNKIAHGDLLTESLDVAEIAKDIERIAVSLKGVP</sequence>
<dbReference type="Proteomes" id="UP000652760">
    <property type="component" value="Unassembled WGS sequence"/>
</dbReference>
<proteinExistence type="predicted"/>
<dbReference type="RefSeq" id="WP_200195116.1">
    <property type="nucleotide sequence ID" value="NZ_JAENHM010000057.1"/>
</dbReference>
<comment type="caution">
    <text evidence="1">The sequence shown here is derived from an EMBL/GenBank/DDBJ whole genome shotgun (WGS) entry which is preliminary data.</text>
</comment>
<protein>
    <recommendedName>
        <fullName evidence="3">RiboL-PSP-HEPN domain-containing protein</fullName>
    </recommendedName>
</protein>
<evidence type="ECO:0000313" key="2">
    <source>
        <dbReference type="Proteomes" id="UP000652760"/>
    </source>
</evidence>
<keyword evidence="2" id="KW-1185">Reference proteome</keyword>